<proteinExistence type="predicted"/>
<feature type="compositionally biased region" description="Basic residues" evidence="1">
    <location>
        <begin position="86"/>
        <end position="100"/>
    </location>
</feature>
<gene>
    <name evidence="2" type="ORF">NDU88_006862</name>
</gene>
<accession>A0AAV7QIZ2</accession>
<dbReference type="Proteomes" id="UP001066276">
    <property type="component" value="Chromosome 6"/>
</dbReference>
<evidence type="ECO:0000313" key="3">
    <source>
        <dbReference type="Proteomes" id="UP001066276"/>
    </source>
</evidence>
<evidence type="ECO:0000313" key="2">
    <source>
        <dbReference type="EMBL" id="KAJ1140511.1"/>
    </source>
</evidence>
<comment type="caution">
    <text evidence="2">The sequence shown here is derived from an EMBL/GenBank/DDBJ whole genome shotgun (WGS) entry which is preliminary data.</text>
</comment>
<dbReference type="AlphaFoldDB" id="A0AAV7QIZ2"/>
<protein>
    <submittedName>
        <fullName evidence="2">Uncharacterized protein</fullName>
    </submittedName>
</protein>
<dbReference type="EMBL" id="JANPWB010000010">
    <property type="protein sequence ID" value="KAJ1140511.1"/>
    <property type="molecule type" value="Genomic_DNA"/>
</dbReference>
<sequence>MCATSVFLGKALNTRLCWVAHDESVREDESCDPAISRQDRTDVAERPVAAVGGKQHLRSPDGCDKTPGAAAAAERSWWQRKEPAKSGKKSTHERRYRRGHMGSPHTNNVLTPKAP</sequence>
<organism evidence="2 3">
    <name type="scientific">Pleurodeles waltl</name>
    <name type="common">Iberian ribbed newt</name>
    <dbReference type="NCBI Taxonomy" id="8319"/>
    <lineage>
        <taxon>Eukaryota</taxon>
        <taxon>Metazoa</taxon>
        <taxon>Chordata</taxon>
        <taxon>Craniata</taxon>
        <taxon>Vertebrata</taxon>
        <taxon>Euteleostomi</taxon>
        <taxon>Amphibia</taxon>
        <taxon>Batrachia</taxon>
        <taxon>Caudata</taxon>
        <taxon>Salamandroidea</taxon>
        <taxon>Salamandridae</taxon>
        <taxon>Pleurodelinae</taxon>
        <taxon>Pleurodeles</taxon>
    </lineage>
</organism>
<reference evidence="2" key="1">
    <citation type="journal article" date="2022" name="bioRxiv">
        <title>Sequencing and chromosome-scale assembly of the giantPleurodeles waltlgenome.</title>
        <authorList>
            <person name="Brown T."/>
            <person name="Elewa A."/>
            <person name="Iarovenko S."/>
            <person name="Subramanian E."/>
            <person name="Araus A.J."/>
            <person name="Petzold A."/>
            <person name="Susuki M."/>
            <person name="Suzuki K.-i.T."/>
            <person name="Hayashi T."/>
            <person name="Toyoda A."/>
            <person name="Oliveira C."/>
            <person name="Osipova E."/>
            <person name="Leigh N.D."/>
            <person name="Simon A."/>
            <person name="Yun M.H."/>
        </authorList>
    </citation>
    <scope>NUCLEOTIDE SEQUENCE</scope>
    <source>
        <strain evidence="2">20211129_DDA</strain>
        <tissue evidence="2">Liver</tissue>
    </source>
</reference>
<feature type="region of interest" description="Disordered" evidence="1">
    <location>
        <begin position="53"/>
        <end position="115"/>
    </location>
</feature>
<evidence type="ECO:0000256" key="1">
    <source>
        <dbReference type="SAM" id="MobiDB-lite"/>
    </source>
</evidence>
<name>A0AAV7QIZ2_PLEWA</name>
<keyword evidence="3" id="KW-1185">Reference proteome</keyword>
<feature type="compositionally biased region" description="Polar residues" evidence="1">
    <location>
        <begin position="104"/>
        <end position="115"/>
    </location>
</feature>